<dbReference type="PANTHER" id="PTHR43118">
    <property type="entry name" value="RHAMNOGALACTURONAN LYASE (EUROFUNG)"/>
    <property type="match status" value="1"/>
</dbReference>
<keyword evidence="6" id="KW-1185">Reference proteome</keyword>
<dbReference type="InterPro" id="IPR034641">
    <property type="entry name" value="RGL11"/>
</dbReference>
<dbReference type="RefSeq" id="WP_146925934.1">
    <property type="nucleotide sequence ID" value="NZ_BJUB01000002.1"/>
</dbReference>
<organism evidence="5 6">
    <name type="scientific">Cellulomonas xylanilytica</name>
    <dbReference type="NCBI Taxonomy" id="233583"/>
    <lineage>
        <taxon>Bacteria</taxon>
        <taxon>Bacillati</taxon>
        <taxon>Actinomycetota</taxon>
        <taxon>Actinomycetes</taxon>
        <taxon>Micrococcales</taxon>
        <taxon>Cellulomonadaceae</taxon>
        <taxon>Cellulomonas</taxon>
    </lineage>
</organism>
<dbReference type="GO" id="GO:0005975">
    <property type="term" value="P:carbohydrate metabolic process"/>
    <property type="evidence" value="ECO:0007669"/>
    <property type="project" value="UniProtKB-ARBA"/>
</dbReference>
<dbReference type="CDD" id="cd10318">
    <property type="entry name" value="RGL11"/>
    <property type="match status" value="1"/>
</dbReference>
<dbReference type="OrthoDB" id="9802318at2"/>
<keyword evidence="1" id="KW-0732">Signal</keyword>
<dbReference type="InterPro" id="IPR049366">
    <property type="entry name" value="RGL11_C"/>
</dbReference>
<reference evidence="5 6" key="1">
    <citation type="submission" date="2019-07" db="EMBL/GenBank/DDBJ databases">
        <title>Whole genome shotgun sequence of Cellulomonas xylanilytica NBRC 101102.</title>
        <authorList>
            <person name="Hosoyama A."/>
            <person name="Uohara A."/>
            <person name="Ohji S."/>
            <person name="Ichikawa N."/>
        </authorList>
    </citation>
    <scope>NUCLEOTIDE SEQUENCE [LARGE SCALE GENOMIC DNA]</scope>
    <source>
        <strain evidence="5 6">NBRC 101102</strain>
    </source>
</reference>
<gene>
    <name evidence="5" type="ORF">CXY01_09830</name>
</gene>
<proteinExistence type="predicted"/>
<feature type="domain" description="Rhamnogalacturonan lyase family 11 C-terminal" evidence="3">
    <location>
        <begin position="364"/>
        <end position="770"/>
    </location>
</feature>
<dbReference type="EMBL" id="BJUB01000002">
    <property type="protein sequence ID" value="GEK20463.1"/>
    <property type="molecule type" value="Genomic_DNA"/>
</dbReference>
<evidence type="ECO:0000313" key="6">
    <source>
        <dbReference type="Proteomes" id="UP000321118"/>
    </source>
</evidence>
<dbReference type="SUPFAM" id="SSF69318">
    <property type="entry name" value="Integrin alpha N-terminal domain"/>
    <property type="match status" value="1"/>
</dbReference>
<feature type="chain" id="PRO_5022074288" evidence="1">
    <location>
        <begin position="32"/>
        <end position="865"/>
    </location>
</feature>
<feature type="domain" description="Rhamnogalacturonan I lyase beta-sheet" evidence="2">
    <location>
        <begin position="54"/>
        <end position="140"/>
    </location>
</feature>
<dbReference type="InterPro" id="IPR028994">
    <property type="entry name" value="Integrin_alpha_N"/>
</dbReference>
<name>A0A510V0N6_9CELL</name>
<feature type="signal peptide" evidence="1">
    <location>
        <begin position="1"/>
        <end position="31"/>
    </location>
</feature>
<dbReference type="InterPro" id="IPR041624">
    <property type="entry name" value="RGI_lyase"/>
</dbReference>
<comment type="caution">
    <text evidence="5">The sequence shown here is derived from an EMBL/GenBank/DDBJ whole genome shotgun (WGS) entry which is preliminary data.</text>
</comment>
<evidence type="ECO:0000259" key="3">
    <source>
        <dbReference type="Pfam" id="PF21348"/>
    </source>
</evidence>
<feature type="domain" description="FIMAH" evidence="4">
    <location>
        <begin position="782"/>
        <end position="862"/>
    </location>
</feature>
<protein>
    <submittedName>
        <fullName evidence="5">Uncharacterized protein</fullName>
    </submittedName>
</protein>
<dbReference type="InterPro" id="IPR013783">
    <property type="entry name" value="Ig-like_fold"/>
</dbReference>
<dbReference type="Gene3D" id="2.60.40.10">
    <property type="entry name" value="Immunoglobulins"/>
    <property type="match status" value="1"/>
</dbReference>
<dbReference type="Pfam" id="PF22888">
    <property type="entry name" value="FIMAH"/>
    <property type="match status" value="1"/>
</dbReference>
<sequence length="865" mass="91648">MSLTQRRGRTITAIAGSVLLVGTLAATPATAATGTAPATLSGHGPSKGPDGLTLERLDRGLVAAATSEGVFLSWRLLAGEVTGATATGLTGPDFAVYRDGTLLGTVTDSTNFVDPAGTTASRYRVAAVVDGAEVDGAEATPWAQASLDIPLHKPADGVTPVGEAYTYAANDMSVADVDGDGQYEYIVKWDPSNSKDVSQVGYTGNVFVDAYEQDGTQLWRIDLGVNIRAGAHYTQFPVYDYDGDGKAELMMKTAPGSRITQYAPDGSVVSEKYIGLPRRDRAAGVTDTTDYRLSKQGYFDHLVTLLQGWSSHPEVVAGRWPSTVEAALGIAPQYAYPLSSEDATALANSFIDVYAPSRSARNVLRNFEGFILDGPEYLTVFAGATGKELQTIDYKPGRGDDGLLWGDYAMSRIEPGNRVDRFLAGVAYLDGQTPSAIFARGYYTRTTLVAYDWDGKKLKERWYVDSGHVPLTNPFNDGPHGRDGTDPVYGKLTTQGFHSLSASDVDGDGKHEIVYGAATIDDDGSVLYSSFDTLPAGSAAPGEVVRLGHGDAMHVTDIDPDRPGLEIFTAHEGGTFAPYGMAMRDAGTGEVLFGVYSGRDTGRAMIGDVLPSVRGQEAWASLPGGTDSLGLYSAAGVVTPGPIPGTNMSIRWLPDGTTQIVNGSAAQDVTIDDWTRGNQLTATGTRSNNGTKGNPSLVADVLGDSREELLVRTEDSSAIRLFTSTGLSHTKMYTLMHDPQYRVEVARQQTTYNQPSYVGFYLASDTDYTQVPVPSFYAPGSIDALRDATKAQIAGGAVKGLAAAGLLAAVEVADKAADAGNEKVAVKSLKAYVELLTPRTRLSTVTPAARAILGYQAKQVIAMLD</sequence>
<evidence type="ECO:0000313" key="5">
    <source>
        <dbReference type="EMBL" id="GEK20463.1"/>
    </source>
</evidence>
<evidence type="ECO:0000259" key="2">
    <source>
        <dbReference type="Pfam" id="PF18370"/>
    </source>
</evidence>
<evidence type="ECO:0000256" key="1">
    <source>
        <dbReference type="SAM" id="SignalP"/>
    </source>
</evidence>
<dbReference type="PANTHER" id="PTHR43118:SF1">
    <property type="entry name" value="RHAMNOGALACTURONAN LYASE (EUROFUNG)"/>
    <property type="match status" value="1"/>
</dbReference>
<dbReference type="InterPro" id="IPR054470">
    <property type="entry name" value="FIMAH_dom"/>
</dbReference>
<feature type="domain" description="Rhamnogalacturonan lyase family 11 C-terminal" evidence="3">
    <location>
        <begin position="147"/>
        <end position="258"/>
    </location>
</feature>
<accession>A0A510V0N6</accession>
<dbReference type="Pfam" id="PF18370">
    <property type="entry name" value="RGI_lyase"/>
    <property type="match status" value="1"/>
</dbReference>
<dbReference type="Proteomes" id="UP000321118">
    <property type="component" value="Unassembled WGS sequence"/>
</dbReference>
<dbReference type="AlphaFoldDB" id="A0A510V0N6"/>
<evidence type="ECO:0000259" key="4">
    <source>
        <dbReference type="Pfam" id="PF22888"/>
    </source>
</evidence>
<dbReference type="Pfam" id="PF21348">
    <property type="entry name" value="RGL11_C"/>
    <property type="match status" value="2"/>
</dbReference>